<keyword evidence="16" id="KW-1185">Reference proteome</keyword>
<evidence type="ECO:0000256" key="1">
    <source>
        <dbReference type="ARBA" id="ARBA00004377"/>
    </source>
</evidence>
<comment type="caution">
    <text evidence="15">The sequence shown here is derived from an EMBL/GenBank/DDBJ whole genome shotgun (WGS) entry which is preliminary data.</text>
</comment>
<keyword evidence="5 14" id="KW-0812">Transmembrane</keyword>
<dbReference type="EMBL" id="BAABBO010000016">
    <property type="protein sequence ID" value="GAA3973382.1"/>
    <property type="molecule type" value="Genomic_DNA"/>
</dbReference>
<keyword evidence="9" id="KW-0131">Cell cycle</keyword>
<evidence type="ECO:0000256" key="13">
    <source>
        <dbReference type="SAM" id="MobiDB-lite"/>
    </source>
</evidence>
<keyword evidence="8 14" id="KW-0472">Membrane</keyword>
<evidence type="ECO:0000256" key="14">
    <source>
        <dbReference type="SAM" id="Phobius"/>
    </source>
</evidence>
<name>A0ABP7PY76_9GAMM</name>
<organism evidence="15 16">
    <name type="scientific">Allohahella marinimesophila</name>
    <dbReference type="NCBI Taxonomy" id="1054972"/>
    <lineage>
        <taxon>Bacteria</taxon>
        <taxon>Pseudomonadati</taxon>
        <taxon>Pseudomonadota</taxon>
        <taxon>Gammaproteobacteria</taxon>
        <taxon>Oceanospirillales</taxon>
        <taxon>Hahellaceae</taxon>
        <taxon>Allohahella</taxon>
    </lineage>
</organism>
<evidence type="ECO:0000256" key="12">
    <source>
        <dbReference type="ARBA" id="ARBA00035727"/>
    </source>
</evidence>
<evidence type="ECO:0000256" key="6">
    <source>
        <dbReference type="ARBA" id="ARBA00022960"/>
    </source>
</evidence>
<feature type="compositionally biased region" description="Basic and acidic residues" evidence="13">
    <location>
        <begin position="238"/>
        <end position="248"/>
    </location>
</feature>
<keyword evidence="2" id="KW-1003">Cell membrane</keyword>
<dbReference type="Pfam" id="PF06295">
    <property type="entry name" value="ZapG-like"/>
    <property type="match status" value="1"/>
</dbReference>
<keyword evidence="6" id="KW-0133">Cell shape</keyword>
<accession>A0ABP7PY76</accession>
<keyword evidence="4" id="KW-0132">Cell division</keyword>
<feature type="compositionally biased region" description="Low complexity" evidence="13">
    <location>
        <begin position="144"/>
        <end position="157"/>
    </location>
</feature>
<feature type="compositionally biased region" description="Basic and acidic residues" evidence="13">
    <location>
        <begin position="200"/>
        <end position="226"/>
    </location>
</feature>
<evidence type="ECO:0000256" key="4">
    <source>
        <dbReference type="ARBA" id="ARBA00022618"/>
    </source>
</evidence>
<comment type="subcellular location">
    <subcellularLocation>
        <location evidence="1">Cell inner membrane</location>
        <topology evidence="1">Single-pass membrane protein</topology>
    </subcellularLocation>
</comment>
<evidence type="ECO:0000256" key="9">
    <source>
        <dbReference type="ARBA" id="ARBA00023306"/>
    </source>
</evidence>
<protein>
    <recommendedName>
        <fullName evidence="11">Z-ring associated protein G</fullName>
    </recommendedName>
    <alternativeName>
        <fullName evidence="12">Cell division protein ZapG</fullName>
    </alternativeName>
</protein>
<keyword evidence="7 14" id="KW-1133">Transmembrane helix</keyword>
<evidence type="ECO:0000256" key="11">
    <source>
        <dbReference type="ARBA" id="ARBA00035703"/>
    </source>
</evidence>
<evidence type="ECO:0000313" key="15">
    <source>
        <dbReference type="EMBL" id="GAA3973382.1"/>
    </source>
</evidence>
<evidence type="ECO:0000256" key="3">
    <source>
        <dbReference type="ARBA" id="ARBA00022519"/>
    </source>
</evidence>
<dbReference type="RefSeq" id="WP_344808463.1">
    <property type="nucleotide sequence ID" value="NZ_BAABBO010000016.1"/>
</dbReference>
<evidence type="ECO:0000256" key="7">
    <source>
        <dbReference type="ARBA" id="ARBA00022989"/>
    </source>
</evidence>
<gene>
    <name evidence="15" type="ORF">GCM10022278_33220</name>
</gene>
<evidence type="ECO:0000256" key="8">
    <source>
        <dbReference type="ARBA" id="ARBA00023136"/>
    </source>
</evidence>
<evidence type="ECO:0000256" key="2">
    <source>
        <dbReference type="ARBA" id="ARBA00022475"/>
    </source>
</evidence>
<dbReference type="InterPro" id="IPR009386">
    <property type="entry name" value="ZapG-like"/>
</dbReference>
<evidence type="ECO:0000256" key="10">
    <source>
        <dbReference type="ARBA" id="ARBA00035657"/>
    </source>
</evidence>
<dbReference type="PANTHER" id="PTHR39579:SF1">
    <property type="entry name" value="INNER MEMBRANE PROTEIN YHCB"/>
    <property type="match status" value="1"/>
</dbReference>
<evidence type="ECO:0000313" key="16">
    <source>
        <dbReference type="Proteomes" id="UP001501337"/>
    </source>
</evidence>
<dbReference type="PANTHER" id="PTHR39579">
    <property type="entry name" value="INNER MEMBRANE PROTEIN YHCB"/>
    <property type="match status" value="1"/>
</dbReference>
<proteinExistence type="inferred from homology"/>
<dbReference type="Proteomes" id="UP001501337">
    <property type="component" value="Unassembled WGS sequence"/>
</dbReference>
<reference evidence="16" key="1">
    <citation type="journal article" date="2019" name="Int. J. Syst. Evol. Microbiol.">
        <title>The Global Catalogue of Microorganisms (GCM) 10K type strain sequencing project: providing services to taxonomists for standard genome sequencing and annotation.</title>
        <authorList>
            <consortium name="The Broad Institute Genomics Platform"/>
            <consortium name="The Broad Institute Genome Sequencing Center for Infectious Disease"/>
            <person name="Wu L."/>
            <person name="Ma J."/>
        </authorList>
    </citation>
    <scope>NUCLEOTIDE SEQUENCE [LARGE SCALE GENOMIC DNA]</scope>
    <source>
        <strain evidence="16">JCM 17555</strain>
    </source>
</reference>
<feature type="region of interest" description="Disordered" evidence="13">
    <location>
        <begin position="143"/>
        <end position="248"/>
    </location>
</feature>
<keyword evidence="3" id="KW-0997">Cell inner membrane</keyword>
<sequence>MTPFWIAVSVAVSFAVGLLIGIVLHKTASPGSTKRRRLEGQMDQMRDEYVRYQADVTHHFSEAAQLIKRLNKDYESVITHLTKGANKLAGEADFDSSDLLRQVRANKADSPDDIDYSNTENLRERLRLPPDVAIEGYEGLGMEAAPSSAAASSSSDRSGARKKSNSPGQQKAASKPEPLQVPGTSTSSIQGVRVAQKHVKTVDYDEQHVDGYVEAPRDYAPRRGPEDNGTLTEGYNLSRDDSERDLRH</sequence>
<comment type="similarity">
    <text evidence="10">Belongs to the ZapG family.</text>
</comment>
<feature type="transmembrane region" description="Helical" evidence="14">
    <location>
        <begin position="6"/>
        <end position="28"/>
    </location>
</feature>
<evidence type="ECO:0000256" key="5">
    <source>
        <dbReference type="ARBA" id="ARBA00022692"/>
    </source>
</evidence>